<dbReference type="STRING" id="584708.Apau_1105"/>
<gene>
    <name evidence="2" type="ORF">Apau_1105</name>
</gene>
<evidence type="ECO:0000313" key="2">
    <source>
        <dbReference type="EMBL" id="EFQ23532.1"/>
    </source>
</evidence>
<dbReference type="GO" id="GO:0004534">
    <property type="term" value="F:5'-3' RNA exonuclease activity"/>
    <property type="evidence" value="ECO:0007669"/>
    <property type="project" value="TreeGrafter"/>
</dbReference>
<dbReference type="InterPro" id="IPR003141">
    <property type="entry name" value="Pol/His_phosphatase_N"/>
</dbReference>
<dbReference type="RefSeq" id="WP_006300727.1">
    <property type="nucleotide sequence ID" value="NZ_CM001022.1"/>
</dbReference>
<name>E3CXG6_9BACT</name>
<sequence>MKEPRLRPFRLDLHLHSVLSPCAELEMGAAEIAARAREIGLDGLALTDHNGSANVPALRRACVGGPAVFAGAEVQTEEDIHVVSLFPDDEAALAFQGWLWERLPSTPNDPAVFGYQLVVDEGGGILDQIEPLLVQGVAAGIDEVLREIRSRGGLSILAHVDRPSFSYTAVLGPVPPDVGADGVEFSWRAPEEELRAFRRRLPHLPLLRSSDAHRLEDMRADRTSLFLLESPCFEELRLALRGEGGRRILEPCPFP</sequence>
<dbReference type="InterPro" id="IPR052018">
    <property type="entry name" value="PHP_domain"/>
</dbReference>
<feature type="domain" description="Polymerase/histidinol phosphatase N-terminal" evidence="1">
    <location>
        <begin position="11"/>
        <end position="78"/>
    </location>
</feature>
<proteinExistence type="predicted"/>
<organism evidence="2 3">
    <name type="scientific">Aminomonas paucivorans DSM 12260</name>
    <dbReference type="NCBI Taxonomy" id="584708"/>
    <lineage>
        <taxon>Bacteria</taxon>
        <taxon>Thermotogati</taxon>
        <taxon>Synergistota</taxon>
        <taxon>Synergistia</taxon>
        <taxon>Synergistales</taxon>
        <taxon>Synergistaceae</taxon>
        <taxon>Aminomonas</taxon>
    </lineage>
</organism>
<dbReference type="eggNOG" id="COG1379">
    <property type="taxonomic scope" value="Bacteria"/>
</dbReference>
<dbReference type="PANTHER" id="PTHR42924">
    <property type="entry name" value="EXONUCLEASE"/>
    <property type="match status" value="1"/>
</dbReference>
<dbReference type="CDD" id="cd07432">
    <property type="entry name" value="PHP_HisPPase"/>
    <property type="match status" value="1"/>
</dbReference>
<dbReference type="EMBL" id="CM001022">
    <property type="protein sequence ID" value="EFQ23532.1"/>
    <property type="molecule type" value="Genomic_DNA"/>
</dbReference>
<accession>E3CXG6</accession>
<dbReference type="InterPro" id="IPR016195">
    <property type="entry name" value="Pol/histidinol_Pase-like"/>
</dbReference>
<dbReference type="Gene3D" id="3.20.20.140">
    <property type="entry name" value="Metal-dependent hydrolases"/>
    <property type="match status" value="1"/>
</dbReference>
<dbReference type="Proteomes" id="UP000005096">
    <property type="component" value="Chromosome"/>
</dbReference>
<dbReference type="PANTHER" id="PTHR42924:SF3">
    <property type="entry name" value="POLYMERASE_HISTIDINOL PHOSPHATASE N-TERMINAL DOMAIN-CONTAINING PROTEIN"/>
    <property type="match status" value="1"/>
</dbReference>
<evidence type="ECO:0000313" key="3">
    <source>
        <dbReference type="Proteomes" id="UP000005096"/>
    </source>
</evidence>
<dbReference type="AlphaFoldDB" id="E3CXG6"/>
<reference evidence="2 3" key="1">
    <citation type="journal article" date="2010" name="Stand. Genomic Sci.">
        <title>Non-contiguous finished genome sequence of Aminomonas paucivorans type strain (GLU-3).</title>
        <authorList>
            <person name="Pitluck S."/>
            <person name="Yasawong M."/>
            <person name="Held B."/>
            <person name="Lapidus A."/>
            <person name="Nolan M."/>
            <person name="Copeland A."/>
            <person name="Lucas S."/>
            <person name="Del Rio T.G."/>
            <person name="Tice H."/>
            <person name="Cheng J.F."/>
            <person name="Chertkov O."/>
            <person name="Goodwin L."/>
            <person name="Tapia R."/>
            <person name="Han C."/>
            <person name="Liolios K."/>
            <person name="Ivanova N."/>
            <person name="Mavromatis K."/>
            <person name="Ovchinnikova G."/>
            <person name="Pati A."/>
            <person name="Chen A."/>
            <person name="Palaniappan K."/>
            <person name="Land M."/>
            <person name="Hauser L."/>
            <person name="Chang Y.J."/>
            <person name="Jeffries C.D."/>
            <person name="Pukall R."/>
            <person name="Spring S."/>
            <person name="Rohde M."/>
            <person name="Sikorski J."/>
            <person name="Goker M."/>
            <person name="Woyke T."/>
            <person name="Bristow J."/>
            <person name="Eisen J.A."/>
            <person name="Markowitz V."/>
            <person name="Hugenholtz P."/>
            <person name="Kyrpides N.C."/>
            <person name="Klenk H.P."/>
        </authorList>
    </citation>
    <scope>NUCLEOTIDE SEQUENCE [LARGE SCALE GENOMIC DNA]</scope>
    <source>
        <strain evidence="2 3">DSM 12260</strain>
    </source>
</reference>
<keyword evidence="3" id="KW-1185">Reference proteome</keyword>
<dbReference type="PaxDb" id="584708-Apau_1105"/>
<evidence type="ECO:0000259" key="1">
    <source>
        <dbReference type="SMART" id="SM00481"/>
    </source>
</evidence>
<dbReference type="GO" id="GO:0035312">
    <property type="term" value="F:5'-3' DNA exonuclease activity"/>
    <property type="evidence" value="ECO:0007669"/>
    <property type="project" value="TreeGrafter"/>
</dbReference>
<dbReference type="SUPFAM" id="SSF89550">
    <property type="entry name" value="PHP domain-like"/>
    <property type="match status" value="1"/>
</dbReference>
<dbReference type="SMART" id="SM00481">
    <property type="entry name" value="POLIIIAc"/>
    <property type="match status" value="1"/>
</dbReference>
<dbReference type="HOGENOM" id="CLU_097071_0_0_0"/>
<dbReference type="OrthoDB" id="9791620at2"/>
<protein>
    <submittedName>
        <fullName evidence="2">PHP domain protein</fullName>
    </submittedName>
</protein>